<evidence type="ECO:0000313" key="3">
    <source>
        <dbReference type="EMBL" id="CAE0565066.1"/>
    </source>
</evidence>
<dbReference type="PROSITE" id="PS51166">
    <property type="entry name" value="CBM20"/>
    <property type="match status" value="1"/>
</dbReference>
<reference evidence="3" key="1">
    <citation type="submission" date="2021-01" db="EMBL/GenBank/DDBJ databases">
        <authorList>
            <person name="Corre E."/>
            <person name="Pelletier E."/>
            <person name="Niang G."/>
            <person name="Scheremetjew M."/>
            <person name="Finn R."/>
            <person name="Kale V."/>
            <person name="Holt S."/>
            <person name="Cochrane G."/>
            <person name="Meng A."/>
            <person name="Brown T."/>
            <person name="Cohen L."/>
        </authorList>
    </citation>
    <scope>NUCLEOTIDE SEQUENCE</scope>
    <source>
        <strain evidence="3">SPMC142</strain>
    </source>
</reference>
<dbReference type="InterPro" id="IPR013784">
    <property type="entry name" value="Carb-bd-like_fold"/>
</dbReference>
<sequence length="277" mass="31259">MVKVGVIFELRCVRTLPGESVIVCGDAPALGAWNPDAESTASSLEMRTGAPLYPRWTLPRPVWIELPDNSCTTDMEFTIVYKYLRDRRALGASDLEWEDAIPNRRINIPREDGSLWIVSDGVWGSDKEPARVTRTQAREVISRLSNFDAEWACLSPARNRGPTVFEMTPHCVIEMPTQEDSSSEEDFDHYAIEDEFGALSRLPVKRARSVSFFPEQSPVSWYSCADLELQCTQALVDELARENEALRQKLKLLTSPNSVKEPQEEPQVVDDEELILG</sequence>
<dbReference type="SUPFAM" id="SSF49452">
    <property type="entry name" value="Starch-binding domain-like"/>
    <property type="match status" value="1"/>
</dbReference>
<feature type="region of interest" description="Disordered" evidence="1">
    <location>
        <begin position="255"/>
        <end position="277"/>
    </location>
</feature>
<name>A0A7S3WMV1_9SPIT</name>
<dbReference type="InterPro" id="IPR002044">
    <property type="entry name" value="CBM20"/>
</dbReference>
<evidence type="ECO:0000256" key="1">
    <source>
        <dbReference type="SAM" id="MobiDB-lite"/>
    </source>
</evidence>
<dbReference type="Pfam" id="PF00686">
    <property type="entry name" value="CBM_20"/>
    <property type="match status" value="1"/>
</dbReference>
<feature type="domain" description="CBM20" evidence="2">
    <location>
        <begin position="1"/>
        <end position="125"/>
    </location>
</feature>
<evidence type="ECO:0000259" key="2">
    <source>
        <dbReference type="PROSITE" id="PS51166"/>
    </source>
</evidence>
<proteinExistence type="predicted"/>
<dbReference type="Gene3D" id="2.60.40.10">
    <property type="entry name" value="Immunoglobulins"/>
    <property type="match status" value="1"/>
</dbReference>
<dbReference type="GO" id="GO:2001070">
    <property type="term" value="F:starch binding"/>
    <property type="evidence" value="ECO:0007669"/>
    <property type="project" value="InterPro"/>
</dbReference>
<protein>
    <recommendedName>
        <fullName evidence="2">CBM20 domain-containing protein</fullName>
    </recommendedName>
</protein>
<gene>
    <name evidence="3" type="ORF">SACU0126_LOCUS18414</name>
</gene>
<organism evidence="3">
    <name type="scientific">Strombidinopsis acuminata</name>
    <dbReference type="NCBI Taxonomy" id="141414"/>
    <lineage>
        <taxon>Eukaryota</taxon>
        <taxon>Sar</taxon>
        <taxon>Alveolata</taxon>
        <taxon>Ciliophora</taxon>
        <taxon>Intramacronucleata</taxon>
        <taxon>Spirotrichea</taxon>
        <taxon>Choreotrichia</taxon>
        <taxon>Choreotrichida</taxon>
        <taxon>Strombidinopsidae</taxon>
        <taxon>Strombidinopsis</taxon>
    </lineage>
</organism>
<dbReference type="SMART" id="SM01065">
    <property type="entry name" value="CBM_2"/>
    <property type="match status" value="1"/>
</dbReference>
<feature type="compositionally biased region" description="Acidic residues" evidence="1">
    <location>
        <begin position="267"/>
        <end position="277"/>
    </location>
</feature>
<dbReference type="AlphaFoldDB" id="A0A7S3WMV1"/>
<dbReference type="InterPro" id="IPR013783">
    <property type="entry name" value="Ig-like_fold"/>
</dbReference>
<accession>A0A7S3WMV1</accession>
<dbReference type="EMBL" id="HBIQ01057871">
    <property type="protein sequence ID" value="CAE0565066.1"/>
    <property type="molecule type" value="Transcribed_RNA"/>
</dbReference>